<protein>
    <submittedName>
        <fullName evidence="2">Bicoid stability factor-like</fullName>
    </submittedName>
</protein>
<gene>
    <name evidence="2" type="ORF">BIW11_11253</name>
</gene>
<dbReference type="GO" id="GO:0005739">
    <property type="term" value="C:mitochondrion"/>
    <property type="evidence" value="ECO:0007669"/>
    <property type="project" value="TreeGrafter"/>
</dbReference>
<dbReference type="GO" id="GO:0005634">
    <property type="term" value="C:nucleus"/>
    <property type="evidence" value="ECO:0007669"/>
    <property type="project" value="TreeGrafter"/>
</dbReference>
<dbReference type="AlphaFoldDB" id="A0A1V9XC84"/>
<dbReference type="InterPro" id="IPR033490">
    <property type="entry name" value="LRP130"/>
</dbReference>
<proteinExistence type="predicted"/>
<comment type="caution">
    <text evidence="2">The sequence shown here is derived from an EMBL/GenBank/DDBJ whole genome shotgun (WGS) entry which is preliminary data.</text>
</comment>
<sequence>MSSILRVCGLIAWRCGQAPRIVRRTAFHSWSQASIRTYGQSTVTTDPRAGNKPVAVPRDKRTPGARRHAADRKNPLTETLSKIDTSVNRVSRVSAGDLHNAMILAQQQGSLNPRETMQLLRATGSVLRECLPQTRQTLTERVWNLAGREKLDISHYNSLLQV</sequence>
<keyword evidence="3" id="KW-1185">Reference proteome</keyword>
<dbReference type="PANTHER" id="PTHR46669">
    <property type="entry name" value="LEUCINE-RICH PPR MOTIF-CONTAINING PROTEIN, MITOCHONDRIAL"/>
    <property type="match status" value="1"/>
</dbReference>
<accession>A0A1V9XC84</accession>
<name>A0A1V9XC84_9ACAR</name>
<dbReference type="Proteomes" id="UP000192247">
    <property type="component" value="Unassembled WGS sequence"/>
</dbReference>
<organism evidence="2 3">
    <name type="scientific">Tropilaelaps mercedesae</name>
    <dbReference type="NCBI Taxonomy" id="418985"/>
    <lineage>
        <taxon>Eukaryota</taxon>
        <taxon>Metazoa</taxon>
        <taxon>Ecdysozoa</taxon>
        <taxon>Arthropoda</taxon>
        <taxon>Chelicerata</taxon>
        <taxon>Arachnida</taxon>
        <taxon>Acari</taxon>
        <taxon>Parasitiformes</taxon>
        <taxon>Mesostigmata</taxon>
        <taxon>Gamasina</taxon>
        <taxon>Dermanyssoidea</taxon>
        <taxon>Laelapidae</taxon>
        <taxon>Tropilaelaps</taxon>
    </lineage>
</organism>
<dbReference type="GO" id="GO:0003730">
    <property type="term" value="F:mRNA 3'-UTR binding"/>
    <property type="evidence" value="ECO:0007669"/>
    <property type="project" value="TreeGrafter"/>
</dbReference>
<dbReference type="EMBL" id="MNPL01015551">
    <property type="protein sequence ID" value="OQR71026.1"/>
    <property type="molecule type" value="Genomic_DNA"/>
</dbReference>
<evidence type="ECO:0000313" key="3">
    <source>
        <dbReference type="Proteomes" id="UP000192247"/>
    </source>
</evidence>
<feature type="region of interest" description="Disordered" evidence="1">
    <location>
        <begin position="41"/>
        <end position="73"/>
    </location>
</feature>
<dbReference type="InParanoid" id="A0A1V9XC84"/>
<dbReference type="GO" id="GO:0070129">
    <property type="term" value="P:regulation of mitochondrial translation"/>
    <property type="evidence" value="ECO:0007669"/>
    <property type="project" value="TreeGrafter"/>
</dbReference>
<evidence type="ECO:0000256" key="1">
    <source>
        <dbReference type="SAM" id="MobiDB-lite"/>
    </source>
</evidence>
<dbReference type="PANTHER" id="PTHR46669:SF1">
    <property type="entry name" value="LEUCINE-RICH PPR MOTIF-CONTAINING PROTEIN, MITOCHONDRIAL"/>
    <property type="match status" value="1"/>
</dbReference>
<dbReference type="STRING" id="418985.A0A1V9XC84"/>
<reference evidence="2 3" key="1">
    <citation type="journal article" date="2017" name="Gigascience">
        <title>Draft genome of the honey bee ectoparasitic mite, Tropilaelaps mercedesae, is shaped by the parasitic life history.</title>
        <authorList>
            <person name="Dong X."/>
            <person name="Armstrong S.D."/>
            <person name="Xia D."/>
            <person name="Makepeace B.L."/>
            <person name="Darby A.C."/>
            <person name="Kadowaki T."/>
        </authorList>
    </citation>
    <scope>NUCLEOTIDE SEQUENCE [LARGE SCALE GENOMIC DNA]</scope>
    <source>
        <strain evidence="2">Wuxi-XJTLU</strain>
    </source>
</reference>
<evidence type="ECO:0000313" key="2">
    <source>
        <dbReference type="EMBL" id="OQR71026.1"/>
    </source>
</evidence>